<evidence type="ECO:0000256" key="1">
    <source>
        <dbReference type="ARBA" id="ARBA00022884"/>
    </source>
</evidence>
<evidence type="ECO:0000259" key="4">
    <source>
        <dbReference type="PROSITE" id="PS50102"/>
    </source>
</evidence>
<reference evidence="5 6" key="1">
    <citation type="submission" date="2024-03" db="EMBL/GenBank/DDBJ databases">
        <title>The Acrasis kona genome and developmental transcriptomes reveal deep origins of eukaryotic multicellular pathways.</title>
        <authorList>
            <person name="Sheikh S."/>
            <person name="Fu C.-J."/>
            <person name="Brown M.W."/>
            <person name="Baldauf S.L."/>
        </authorList>
    </citation>
    <scope>NUCLEOTIDE SEQUENCE [LARGE SCALE GENOMIC DNA]</scope>
    <source>
        <strain evidence="5 6">ATCC MYA-3509</strain>
    </source>
</reference>
<feature type="domain" description="RRM" evidence="4">
    <location>
        <begin position="328"/>
        <end position="400"/>
    </location>
</feature>
<dbReference type="GO" id="GO:0003723">
    <property type="term" value="F:RNA binding"/>
    <property type="evidence" value="ECO:0007669"/>
    <property type="project" value="UniProtKB-UniRule"/>
</dbReference>
<keyword evidence="6" id="KW-1185">Reference proteome</keyword>
<evidence type="ECO:0000313" key="6">
    <source>
        <dbReference type="Proteomes" id="UP001431209"/>
    </source>
</evidence>
<dbReference type="PROSITE" id="PS50102">
    <property type="entry name" value="RRM"/>
    <property type="match status" value="1"/>
</dbReference>
<dbReference type="Gene3D" id="3.30.70.330">
    <property type="match status" value="3"/>
</dbReference>
<dbReference type="SUPFAM" id="SSF54928">
    <property type="entry name" value="RNA-binding domain, RBD"/>
    <property type="match status" value="2"/>
</dbReference>
<protein>
    <submittedName>
        <fullName evidence="5">RBP45</fullName>
    </submittedName>
</protein>
<dbReference type="PANTHER" id="PTHR10501">
    <property type="entry name" value="U1 SMALL NUCLEAR RIBONUCLEOPROTEIN A/U2 SMALL NUCLEAR RIBONUCLEOPROTEIN B"/>
    <property type="match status" value="1"/>
</dbReference>
<feature type="compositionally biased region" description="Basic and acidic residues" evidence="3">
    <location>
        <begin position="1"/>
        <end position="57"/>
    </location>
</feature>
<sequence length="525" mass="61603">MRHEEEQPEPNVRKRDDYQNEYSDKRRSTDDLDNDSGRGTKRTRDYNDIDPNFDRHGHPASCKLFLDKLPTSIKEETIRSMLKHFEQTFSTIQLGNKELKQGEHRIVTFTDVKEAVQARQELQHYQLDDWPSPIVINFAKAGSAPRPTFRNNKSNNNNHRDSHRDSRTPPRYEQNYNNNRQQSYKRSSPPAYQQHLNYAPQQNQHYQQPPQPYHMQVPVPTQQAAPTPYYMPQGPVYGQTQPTVPYYNYPPYAQQPYMPVYHHTTPYTNPADDYARQEARPYYYDKPQPNVPSPPRLYGGNNEHYHQQQHSSGGASEERDKLGNRACSTLFVTNLNPNVTEDEIKNMFPRAQRTLLGTKVLRPGEYRTAYIFFDSVQVAINERHRAMQNDRDIGVHFSKRPQDQLYGDFTPERQETPPPCSPSRNVDQYYDNRGNPATSTLFVDCLPPGCSEMDVFEKFKKYLPASIKLGTKELRDNEYRTCVVQFIQVDRAVQARTELNGTIFDQRWPRTMHINFRRNEARRKY</sequence>
<dbReference type="EMBL" id="JAOPGA020001001">
    <property type="protein sequence ID" value="KAL0483914.1"/>
    <property type="molecule type" value="Genomic_DNA"/>
</dbReference>
<feature type="region of interest" description="Disordered" evidence="3">
    <location>
        <begin position="405"/>
        <end position="424"/>
    </location>
</feature>
<gene>
    <name evidence="5" type="ORF">AKO1_004556</name>
</gene>
<dbReference type="AlphaFoldDB" id="A0AAW2Z4S1"/>
<evidence type="ECO:0000256" key="2">
    <source>
        <dbReference type="PROSITE-ProRule" id="PRU00176"/>
    </source>
</evidence>
<feature type="region of interest" description="Disordered" evidence="3">
    <location>
        <begin position="283"/>
        <end position="321"/>
    </location>
</feature>
<evidence type="ECO:0000313" key="5">
    <source>
        <dbReference type="EMBL" id="KAL0483914.1"/>
    </source>
</evidence>
<accession>A0AAW2Z4S1</accession>
<feature type="compositionally biased region" description="Basic and acidic residues" evidence="3">
    <location>
        <begin position="158"/>
        <end position="170"/>
    </location>
</feature>
<keyword evidence="1 2" id="KW-0694">RNA-binding</keyword>
<comment type="caution">
    <text evidence="5">The sequence shown here is derived from an EMBL/GenBank/DDBJ whole genome shotgun (WGS) entry which is preliminary data.</text>
</comment>
<dbReference type="SMART" id="SM00360">
    <property type="entry name" value="RRM"/>
    <property type="match status" value="3"/>
</dbReference>
<feature type="region of interest" description="Disordered" evidence="3">
    <location>
        <begin position="142"/>
        <end position="190"/>
    </location>
</feature>
<name>A0AAW2Z4S1_9EUKA</name>
<feature type="region of interest" description="Disordered" evidence="3">
    <location>
        <begin position="1"/>
        <end position="59"/>
    </location>
</feature>
<evidence type="ECO:0000256" key="3">
    <source>
        <dbReference type="SAM" id="MobiDB-lite"/>
    </source>
</evidence>
<dbReference type="Pfam" id="PF00076">
    <property type="entry name" value="RRM_1"/>
    <property type="match status" value="1"/>
</dbReference>
<dbReference type="InterPro" id="IPR035979">
    <property type="entry name" value="RBD_domain_sf"/>
</dbReference>
<dbReference type="InterPro" id="IPR000504">
    <property type="entry name" value="RRM_dom"/>
</dbReference>
<proteinExistence type="predicted"/>
<dbReference type="Proteomes" id="UP001431209">
    <property type="component" value="Unassembled WGS sequence"/>
</dbReference>
<feature type="compositionally biased region" description="Low complexity" evidence="3">
    <location>
        <begin position="171"/>
        <end position="186"/>
    </location>
</feature>
<dbReference type="InterPro" id="IPR012677">
    <property type="entry name" value="Nucleotide-bd_a/b_plait_sf"/>
</dbReference>
<organism evidence="5 6">
    <name type="scientific">Acrasis kona</name>
    <dbReference type="NCBI Taxonomy" id="1008807"/>
    <lineage>
        <taxon>Eukaryota</taxon>
        <taxon>Discoba</taxon>
        <taxon>Heterolobosea</taxon>
        <taxon>Tetramitia</taxon>
        <taxon>Eutetramitia</taxon>
        <taxon>Acrasidae</taxon>
        <taxon>Acrasis</taxon>
    </lineage>
</organism>